<protein>
    <submittedName>
        <fullName evidence="13">PDZ domain-containing protein</fullName>
    </submittedName>
</protein>
<keyword evidence="5 11" id="KW-0812">Transmembrane</keyword>
<evidence type="ECO:0000256" key="7">
    <source>
        <dbReference type="ARBA" id="ARBA00022833"/>
    </source>
</evidence>
<evidence type="ECO:0000256" key="1">
    <source>
        <dbReference type="ARBA" id="ARBA00001947"/>
    </source>
</evidence>
<evidence type="ECO:0000256" key="5">
    <source>
        <dbReference type="ARBA" id="ARBA00022692"/>
    </source>
</evidence>
<keyword evidence="6" id="KW-0378">Hydrolase</keyword>
<feature type="transmembrane region" description="Helical" evidence="11">
    <location>
        <begin position="116"/>
        <end position="140"/>
    </location>
</feature>
<evidence type="ECO:0000313" key="13">
    <source>
        <dbReference type="EMBL" id="HGT40285.1"/>
    </source>
</evidence>
<keyword evidence="4" id="KW-0645">Protease</keyword>
<comment type="cofactor">
    <cofactor evidence="1">
        <name>Zn(2+)</name>
        <dbReference type="ChEBI" id="CHEBI:29105"/>
    </cofactor>
</comment>
<feature type="transmembrane region" description="Helical" evidence="11">
    <location>
        <begin position="16"/>
        <end position="34"/>
    </location>
</feature>
<dbReference type="PROSITE" id="PS50106">
    <property type="entry name" value="PDZ"/>
    <property type="match status" value="1"/>
</dbReference>
<dbReference type="CDD" id="cd06163">
    <property type="entry name" value="S2P-M50_PDZ_RseP-like"/>
    <property type="match status" value="2"/>
</dbReference>
<evidence type="ECO:0000256" key="2">
    <source>
        <dbReference type="ARBA" id="ARBA00004141"/>
    </source>
</evidence>
<comment type="similarity">
    <text evidence="3">Belongs to the peptidase M50B family.</text>
</comment>
<evidence type="ECO:0000256" key="10">
    <source>
        <dbReference type="ARBA" id="ARBA00023136"/>
    </source>
</evidence>
<keyword evidence="10 11" id="KW-0472">Membrane</keyword>
<evidence type="ECO:0000256" key="6">
    <source>
        <dbReference type="ARBA" id="ARBA00022801"/>
    </source>
</evidence>
<dbReference type="AlphaFoldDB" id="A0A7C4QR76"/>
<feature type="transmembrane region" description="Helical" evidence="11">
    <location>
        <begin position="600"/>
        <end position="629"/>
    </location>
</feature>
<dbReference type="PANTHER" id="PTHR42837">
    <property type="entry name" value="REGULATOR OF SIGMA-E PROTEASE RSEP"/>
    <property type="match status" value="1"/>
</dbReference>
<dbReference type="Pfam" id="PF02163">
    <property type="entry name" value="Peptidase_M50"/>
    <property type="match status" value="1"/>
</dbReference>
<keyword evidence="8 11" id="KW-1133">Transmembrane helix</keyword>
<accession>A0A7C4QR76</accession>
<evidence type="ECO:0000259" key="12">
    <source>
        <dbReference type="PROSITE" id="PS50106"/>
    </source>
</evidence>
<dbReference type="InterPro" id="IPR036034">
    <property type="entry name" value="PDZ_sf"/>
</dbReference>
<dbReference type="InterPro" id="IPR008915">
    <property type="entry name" value="Peptidase_M50"/>
</dbReference>
<dbReference type="GO" id="GO:0004222">
    <property type="term" value="F:metalloendopeptidase activity"/>
    <property type="evidence" value="ECO:0007669"/>
    <property type="project" value="InterPro"/>
</dbReference>
<dbReference type="GO" id="GO:0006508">
    <property type="term" value="P:proteolysis"/>
    <property type="evidence" value="ECO:0007669"/>
    <property type="project" value="UniProtKB-KW"/>
</dbReference>
<name>A0A7C4QR76_9PLAN</name>
<feature type="transmembrane region" description="Helical" evidence="11">
    <location>
        <begin position="641"/>
        <end position="663"/>
    </location>
</feature>
<comment type="subcellular location">
    <subcellularLocation>
        <location evidence="2">Membrane</location>
        <topology evidence="2">Multi-pass membrane protein</topology>
    </subcellularLocation>
</comment>
<keyword evidence="9" id="KW-0482">Metalloprotease</keyword>
<evidence type="ECO:0000256" key="9">
    <source>
        <dbReference type="ARBA" id="ARBA00023049"/>
    </source>
</evidence>
<dbReference type="SUPFAM" id="SSF50156">
    <property type="entry name" value="PDZ domain-like"/>
    <property type="match status" value="3"/>
</dbReference>
<dbReference type="SMART" id="SM00228">
    <property type="entry name" value="PDZ"/>
    <property type="match status" value="3"/>
</dbReference>
<evidence type="ECO:0000256" key="3">
    <source>
        <dbReference type="ARBA" id="ARBA00007931"/>
    </source>
</evidence>
<gene>
    <name evidence="13" type="ORF">ENS64_13640</name>
</gene>
<dbReference type="Pfam" id="PF17820">
    <property type="entry name" value="PDZ_6"/>
    <property type="match status" value="3"/>
</dbReference>
<organism evidence="13">
    <name type="scientific">Schlesneria paludicola</name>
    <dbReference type="NCBI Taxonomy" id="360056"/>
    <lineage>
        <taxon>Bacteria</taxon>
        <taxon>Pseudomonadati</taxon>
        <taxon>Planctomycetota</taxon>
        <taxon>Planctomycetia</taxon>
        <taxon>Planctomycetales</taxon>
        <taxon>Planctomycetaceae</taxon>
        <taxon>Schlesneria</taxon>
    </lineage>
</organism>
<dbReference type="InterPro" id="IPR001478">
    <property type="entry name" value="PDZ"/>
</dbReference>
<feature type="domain" description="PDZ" evidence="12">
    <location>
        <begin position="288"/>
        <end position="349"/>
    </location>
</feature>
<evidence type="ECO:0000256" key="4">
    <source>
        <dbReference type="ARBA" id="ARBA00022670"/>
    </source>
</evidence>
<comment type="caution">
    <text evidence="13">The sequence shown here is derived from an EMBL/GenBank/DDBJ whole genome shotgun (WGS) entry which is preliminary data.</text>
</comment>
<keyword evidence="7" id="KW-0862">Zinc</keyword>
<dbReference type="Gene3D" id="2.30.42.10">
    <property type="match status" value="4"/>
</dbReference>
<dbReference type="PANTHER" id="PTHR42837:SF2">
    <property type="entry name" value="MEMBRANE METALLOPROTEASE ARASP2, CHLOROPLASTIC-RELATED"/>
    <property type="match status" value="1"/>
</dbReference>
<evidence type="ECO:0000256" key="11">
    <source>
        <dbReference type="SAM" id="Phobius"/>
    </source>
</evidence>
<reference evidence="13" key="1">
    <citation type="journal article" date="2020" name="mSystems">
        <title>Genome- and Community-Level Interaction Insights into Carbon Utilization and Element Cycling Functions of Hydrothermarchaeota in Hydrothermal Sediment.</title>
        <authorList>
            <person name="Zhou Z."/>
            <person name="Liu Y."/>
            <person name="Xu W."/>
            <person name="Pan J."/>
            <person name="Luo Z.H."/>
            <person name="Li M."/>
        </authorList>
    </citation>
    <scope>NUCLEOTIDE SEQUENCE [LARGE SCALE GENOMIC DNA]</scope>
    <source>
        <strain evidence="13">SpSt-508</strain>
    </source>
</reference>
<dbReference type="InterPro" id="IPR004387">
    <property type="entry name" value="Pept_M50_Zn"/>
</dbReference>
<sequence>MEVLMALTDIFSSGGGFLWGVLGAVLGLGLVIFLHELGHFAVAKWCDVHVERFSLGFGPVLFSWKHGETEYALSAIPIGGYVKMLGQDDADPSQLTNEEIAADPRSYIAKNVWQRMAIISAGVTMNLLSAVLFFAVVFALGREISPPVIGTVLVGMPAWEAGLQRGDRVTHFNGRPITNYHDLQISVAVSRGPIELRGKRRDGTNFRAVVEPDTSGTRPQIGILPSMGLTVGGNLKANDPPGIPGTAAARAQPPFEPGDEILKVGGEEVTSFADFQDRLAARKGAPTTITVRRKNQDQPLDIHVDTNYFRRLGLRLDTGAIAAIQAGSPAEAAGLRVGDKLAKINGREVGTEIDPLRLPDEFAHWHGQTIEVVVARQQANSGPIEPVLTITPRDRAGWLEQPETEGDPISIPAIGAAYHIVPFILQVEPDSPAAEAGIQPNTSILKVELLLPEGAPSDGLDKRNLVIELDPNHEKKANNWGFAFWMMQQLPQRDVRLTIKQKDQVEPRTVTLKPREDTSWPRPTLGLRVQPLMYVEQAQGPLEAFRMAYRESRNSVITTYVTLANLITQRLSVKELRGPLSIANFAYESARTGLPQLLQFLGFLSINLAVINFLPIPVLDGGHMVFLIWEAITRRRPSERVLVGATYMGMLFLLGLMVLVFYLDIFVHGFGTGK</sequence>
<evidence type="ECO:0000256" key="8">
    <source>
        <dbReference type="ARBA" id="ARBA00022989"/>
    </source>
</evidence>
<dbReference type="InterPro" id="IPR041489">
    <property type="entry name" value="PDZ_6"/>
</dbReference>
<dbReference type="EMBL" id="DSVQ01000016">
    <property type="protein sequence ID" value="HGT40285.1"/>
    <property type="molecule type" value="Genomic_DNA"/>
</dbReference>
<proteinExistence type="inferred from homology"/>
<dbReference type="GO" id="GO:0016020">
    <property type="term" value="C:membrane"/>
    <property type="evidence" value="ECO:0007669"/>
    <property type="project" value="UniProtKB-SubCell"/>
</dbReference>